<dbReference type="GO" id="GO:0016042">
    <property type="term" value="P:lipid catabolic process"/>
    <property type="evidence" value="ECO:0007669"/>
    <property type="project" value="UniProtKB-KW"/>
</dbReference>
<dbReference type="SUPFAM" id="SSF52151">
    <property type="entry name" value="FabD/lysophospholipase-like"/>
    <property type="match status" value="1"/>
</dbReference>
<dbReference type="AlphaFoldDB" id="A0AAE1N142"/>
<evidence type="ECO:0000256" key="5">
    <source>
        <dbReference type="PROSITE-ProRule" id="PRU01161"/>
    </source>
</evidence>
<evidence type="ECO:0000256" key="1">
    <source>
        <dbReference type="ARBA" id="ARBA00010240"/>
    </source>
</evidence>
<organism evidence="8 9">
    <name type="scientific">Acacia crassicarpa</name>
    <name type="common">northern wattle</name>
    <dbReference type="NCBI Taxonomy" id="499986"/>
    <lineage>
        <taxon>Eukaryota</taxon>
        <taxon>Viridiplantae</taxon>
        <taxon>Streptophyta</taxon>
        <taxon>Embryophyta</taxon>
        <taxon>Tracheophyta</taxon>
        <taxon>Spermatophyta</taxon>
        <taxon>Magnoliopsida</taxon>
        <taxon>eudicotyledons</taxon>
        <taxon>Gunneridae</taxon>
        <taxon>Pentapetalae</taxon>
        <taxon>rosids</taxon>
        <taxon>fabids</taxon>
        <taxon>Fabales</taxon>
        <taxon>Fabaceae</taxon>
        <taxon>Caesalpinioideae</taxon>
        <taxon>mimosoid clade</taxon>
        <taxon>Acacieae</taxon>
        <taxon>Acacia</taxon>
    </lineage>
</organism>
<feature type="domain" description="PNPLA" evidence="7">
    <location>
        <begin position="31"/>
        <end position="233"/>
    </location>
</feature>
<protein>
    <recommendedName>
        <fullName evidence="6">Patatin</fullName>
        <ecNumber evidence="6">3.1.1.-</ecNumber>
    </recommendedName>
</protein>
<comment type="function">
    <text evidence="6">Lipolytic acyl hydrolase (LAH).</text>
</comment>
<dbReference type="PROSITE" id="PS51635">
    <property type="entry name" value="PNPLA"/>
    <property type="match status" value="1"/>
</dbReference>
<evidence type="ECO:0000256" key="6">
    <source>
        <dbReference type="RuleBase" id="RU361262"/>
    </source>
</evidence>
<evidence type="ECO:0000313" key="9">
    <source>
        <dbReference type="Proteomes" id="UP001293593"/>
    </source>
</evidence>
<evidence type="ECO:0000256" key="2">
    <source>
        <dbReference type="ARBA" id="ARBA00022801"/>
    </source>
</evidence>
<comment type="caution">
    <text evidence="5">Lacks conserved residue(s) required for the propagation of feature annotation.</text>
</comment>
<keyword evidence="2 6" id="KW-0378">Hydrolase</keyword>
<comment type="similarity">
    <text evidence="1 6">Belongs to the patatin family.</text>
</comment>
<proteinExistence type="inferred from homology"/>
<dbReference type="Proteomes" id="UP001293593">
    <property type="component" value="Unassembled WGS sequence"/>
</dbReference>
<feature type="short sequence motif" description="DGA/G" evidence="5">
    <location>
        <begin position="220"/>
        <end position="222"/>
    </location>
</feature>
<keyword evidence="9" id="KW-1185">Reference proteome</keyword>
<evidence type="ECO:0000313" key="8">
    <source>
        <dbReference type="EMBL" id="KAK4281168.1"/>
    </source>
</evidence>
<evidence type="ECO:0000256" key="3">
    <source>
        <dbReference type="ARBA" id="ARBA00022963"/>
    </source>
</evidence>
<name>A0AAE1N142_9FABA</name>
<evidence type="ECO:0000259" key="7">
    <source>
        <dbReference type="PROSITE" id="PS51635"/>
    </source>
</evidence>
<gene>
    <name evidence="8" type="ORF">QN277_012692</name>
</gene>
<feature type="short sequence motif" description="GXGXXG" evidence="5">
    <location>
        <begin position="35"/>
        <end position="40"/>
    </location>
</feature>
<dbReference type="PANTHER" id="PTHR32241:SF13">
    <property type="entry name" value="INACTIVE PATATIN-LIKE PROTEIN 9-RELATED"/>
    <property type="match status" value="1"/>
</dbReference>
<dbReference type="InterPro" id="IPR016035">
    <property type="entry name" value="Acyl_Trfase/lysoPLipase"/>
</dbReference>
<dbReference type="InterPro" id="IPR002641">
    <property type="entry name" value="PNPLA_dom"/>
</dbReference>
<comment type="caution">
    <text evidence="8">The sequence shown here is derived from an EMBL/GenBank/DDBJ whole genome shotgun (WGS) entry which is preliminary data.</text>
</comment>
<dbReference type="EMBL" id="JAWXYG010000002">
    <property type="protein sequence ID" value="KAK4281168.1"/>
    <property type="molecule type" value="Genomic_DNA"/>
</dbReference>
<dbReference type="EC" id="3.1.1.-" evidence="6"/>
<dbReference type="PANTHER" id="PTHR32241">
    <property type="entry name" value="PATATIN-LIKE PROTEIN 6"/>
    <property type="match status" value="1"/>
</dbReference>
<accession>A0AAE1N142</accession>
<dbReference type="Gene3D" id="3.40.1090.10">
    <property type="entry name" value="Cytosolic phospholipase A2 catalytic domain"/>
    <property type="match status" value="1"/>
</dbReference>
<dbReference type="Pfam" id="PF01734">
    <property type="entry name" value="Patatin"/>
    <property type="match status" value="1"/>
</dbReference>
<keyword evidence="4 6" id="KW-0443">Lipid metabolism</keyword>
<comment type="domain">
    <text evidence="6">The nitrogen atoms of the two glycine residues in the GGXR motif define the oxyanion hole, and stabilize the oxyanion that forms during the nucleophilic attack by the catalytic serine during substrate cleavage.</text>
</comment>
<evidence type="ECO:0000256" key="4">
    <source>
        <dbReference type="ARBA" id="ARBA00023098"/>
    </source>
</evidence>
<keyword evidence="3 6" id="KW-0442">Lipid degradation</keyword>
<sequence length="384" mass="41427">MELSKVTLEIFSKLEQKWLSHCETTKKTRILSIDGGGTTGIVAGASLLHLEQQIRLQTGDSDAHIADFFDIVAGTGIGAILAAMITADDGSGRPLYTAKDAVHIITERNSELYKPKTAGFFSRRRRLSSRSMDNVLKQVFQRKEGGKLLTLKDTCKPLLIPCFDLKSSAPFVFSRADASESPSFNFELWKVCRATTATPSLFKPFDFTSVNGKTSCSAVDGGLVMNNPAAAAVTHVLHNKRDFPTVNGVEDLLVLSLGNGASGGTQARKICDNGECSTSCVVDIVADGVSETIDQMLGNAFCWNHTDYVRIQALGLGRTREEVLKERGLESLAFGGKRLLKESNEERIDSFVQRLVASGKSSLPPSPCKHSAGAVTPLAVAEAR</sequence>
<reference evidence="8" key="1">
    <citation type="submission" date="2023-10" db="EMBL/GenBank/DDBJ databases">
        <title>Chromosome-level genome of the transformable northern wattle, Acacia crassicarpa.</title>
        <authorList>
            <person name="Massaro I."/>
            <person name="Sinha N.R."/>
            <person name="Poethig S."/>
            <person name="Leichty A.R."/>
        </authorList>
    </citation>
    <scope>NUCLEOTIDE SEQUENCE</scope>
    <source>
        <strain evidence="8">Acra3RX</strain>
        <tissue evidence="8">Leaf</tissue>
    </source>
</reference>
<dbReference type="CDD" id="cd07199">
    <property type="entry name" value="Pat17_PNPLA8_PNPLA9_like"/>
    <property type="match status" value="1"/>
</dbReference>
<dbReference type="GO" id="GO:0016787">
    <property type="term" value="F:hydrolase activity"/>
    <property type="evidence" value="ECO:0007669"/>
    <property type="project" value="UniProtKB-KW"/>
</dbReference>